<sequence length="526" mass="58983">MKVFCVLLSCILLTGCSTNGVQDVGSSPTSTPADTYDETYRPQVHYSPPTQWMNDPNGMVYFEGEYHLFYQYYPDSNVWGPMHWGHAVSPDLLEWENLPIALYPDSLGWIFSGSAVVDHDNTSGLGTDDQPPLVAIFTYHNDPLEKAGRDDFQYQGIAYSTDRGRTWTKYAGNPVVPNEEPIRDFRDPKVIWDAEREQWLMVFAAQDHVMFWRSDNLIDWEHLSDFGKTYGAHGGVWECPDIFPLQVEGSDETKWVLLLSINPGGPNGGSATQYFVGDFDGTDFTLDPDFATEVSDSAAVWLDYGRDNYAGVTWSDVPKEDGRRIFIGWMSNWDYARDVPTTVWRSAMTVPRTLSLQQTAEGYRLFSNPIAELTQLRGAPEMFHGEPSLELTTASGAHELELVYALDESVTTPFGVALRNAEGDALEIGYDPERKAFYSDRRGAGANDFADSFAPDRTWAPRLSSSDTLRMHLIFDRASVELFADGGSTVVTEIFFPIESLDQLTAVGDNPVIEGTSYPLRSIWKE</sequence>
<dbReference type="Pfam" id="PF00251">
    <property type="entry name" value="Glyco_hydro_32N"/>
    <property type="match status" value="1"/>
</dbReference>
<evidence type="ECO:0000313" key="8">
    <source>
        <dbReference type="EMBL" id="CAH1001040.1"/>
    </source>
</evidence>
<dbReference type="InterPro" id="IPR013320">
    <property type="entry name" value="ConA-like_dom_sf"/>
</dbReference>
<dbReference type="SMART" id="SM00640">
    <property type="entry name" value="Glyco_32"/>
    <property type="match status" value="1"/>
</dbReference>
<dbReference type="EC" id="3.2.1.80" evidence="8"/>
<dbReference type="InterPro" id="IPR018053">
    <property type="entry name" value="Glyco_hydro_32_AS"/>
</dbReference>
<dbReference type="EMBL" id="CAKLPZ010000002">
    <property type="protein sequence ID" value="CAH1001040.1"/>
    <property type="molecule type" value="Genomic_DNA"/>
</dbReference>
<name>A0ABM9B193_9BACT</name>
<dbReference type="Gene3D" id="2.115.10.20">
    <property type="entry name" value="Glycosyl hydrolase domain, family 43"/>
    <property type="match status" value="1"/>
</dbReference>
<dbReference type="PANTHER" id="PTHR42800">
    <property type="entry name" value="EXOINULINASE INUD (AFU_ORTHOLOGUE AFUA_5G00480)"/>
    <property type="match status" value="1"/>
</dbReference>
<dbReference type="SUPFAM" id="SSF75005">
    <property type="entry name" value="Arabinanase/levansucrase/invertase"/>
    <property type="match status" value="1"/>
</dbReference>
<keyword evidence="2 4" id="KW-0378">Hydrolase</keyword>
<feature type="chain" id="PRO_5045630740" evidence="5">
    <location>
        <begin position="21"/>
        <end position="526"/>
    </location>
</feature>
<organism evidence="8 9">
    <name type="scientific">Neolewinella maritima</name>
    <dbReference type="NCBI Taxonomy" id="1383882"/>
    <lineage>
        <taxon>Bacteria</taxon>
        <taxon>Pseudomonadati</taxon>
        <taxon>Bacteroidota</taxon>
        <taxon>Saprospiria</taxon>
        <taxon>Saprospirales</taxon>
        <taxon>Lewinellaceae</taxon>
        <taxon>Neolewinella</taxon>
    </lineage>
</organism>
<dbReference type="CDD" id="cd18622">
    <property type="entry name" value="GH32_Inu-like"/>
    <property type="match status" value="1"/>
</dbReference>
<evidence type="ECO:0000256" key="5">
    <source>
        <dbReference type="SAM" id="SignalP"/>
    </source>
</evidence>
<comment type="caution">
    <text evidence="8">The sequence shown here is derived from an EMBL/GenBank/DDBJ whole genome shotgun (WGS) entry which is preliminary data.</text>
</comment>
<accession>A0ABM9B193</accession>
<dbReference type="InterPro" id="IPR001362">
    <property type="entry name" value="Glyco_hydro_32"/>
</dbReference>
<evidence type="ECO:0000259" key="7">
    <source>
        <dbReference type="Pfam" id="PF08244"/>
    </source>
</evidence>
<feature type="domain" description="Glycosyl hydrolase family 32 C-terminal" evidence="7">
    <location>
        <begin position="392"/>
        <end position="505"/>
    </location>
</feature>
<evidence type="ECO:0000259" key="6">
    <source>
        <dbReference type="Pfam" id="PF00251"/>
    </source>
</evidence>
<evidence type="ECO:0000256" key="4">
    <source>
        <dbReference type="RuleBase" id="RU362110"/>
    </source>
</evidence>
<dbReference type="PROSITE" id="PS00609">
    <property type="entry name" value="GLYCOSYL_HYDROL_F32"/>
    <property type="match status" value="1"/>
</dbReference>
<evidence type="ECO:0000256" key="1">
    <source>
        <dbReference type="ARBA" id="ARBA00009902"/>
    </source>
</evidence>
<comment type="similarity">
    <text evidence="1 4">Belongs to the glycosyl hydrolase 32 family.</text>
</comment>
<dbReference type="RefSeq" id="WP_238750964.1">
    <property type="nucleotide sequence ID" value="NZ_CAKLPZ010000002.1"/>
</dbReference>
<evidence type="ECO:0000256" key="2">
    <source>
        <dbReference type="ARBA" id="ARBA00022801"/>
    </source>
</evidence>
<dbReference type="PANTHER" id="PTHR42800:SF1">
    <property type="entry name" value="EXOINULINASE INUD (AFU_ORTHOLOGUE AFUA_5G00480)"/>
    <property type="match status" value="1"/>
</dbReference>
<keyword evidence="5" id="KW-0732">Signal</keyword>
<dbReference type="Gene3D" id="2.60.120.560">
    <property type="entry name" value="Exo-inulinase, domain 1"/>
    <property type="match status" value="1"/>
</dbReference>
<dbReference type="GO" id="GO:0051669">
    <property type="term" value="F:fructan beta-fructosidase activity"/>
    <property type="evidence" value="ECO:0007669"/>
    <property type="project" value="UniProtKB-EC"/>
</dbReference>
<dbReference type="InterPro" id="IPR013148">
    <property type="entry name" value="Glyco_hydro_32_N"/>
</dbReference>
<dbReference type="Pfam" id="PF08244">
    <property type="entry name" value="Glyco_hydro_32C"/>
    <property type="match status" value="1"/>
</dbReference>
<keyword evidence="9" id="KW-1185">Reference proteome</keyword>
<dbReference type="InterPro" id="IPR013189">
    <property type="entry name" value="Glyco_hydro_32_C"/>
</dbReference>
<dbReference type="SUPFAM" id="SSF49899">
    <property type="entry name" value="Concanavalin A-like lectins/glucanases"/>
    <property type="match status" value="1"/>
</dbReference>
<gene>
    <name evidence="8" type="primary">sacC</name>
    <name evidence="8" type="ORF">LEM8419_02011</name>
</gene>
<feature type="domain" description="Glycosyl hydrolase family 32 N-terminal" evidence="6">
    <location>
        <begin position="45"/>
        <end position="369"/>
    </location>
</feature>
<reference evidence="8" key="1">
    <citation type="submission" date="2021-12" db="EMBL/GenBank/DDBJ databases">
        <authorList>
            <person name="Rodrigo-Torres L."/>
            <person name="Arahal R. D."/>
            <person name="Lucena T."/>
        </authorList>
    </citation>
    <scope>NUCLEOTIDE SEQUENCE</scope>
    <source>
        <strain evidence="8">CECT 8419</strain>
    </source>
</reference>
<dbReference type="InterPro" id="IPR023296">
    <property type="entry name" value="Glyco_hydro_beta-prop_sf"/>
</dbReference>
<protein>
    <submittedName>
        <fullName evidence="8">Levanase</fullName>
        <ecNumber evidence="8">3.2.1.80</ecNumber>
    </submittedName>
</protein>
<keyword evidence="3 4" id="KW-0326">Glycosidase</keyword>
<dbReference type="Proteomes" id="UP000837803">
    <property type="component" value="Unassembled WGS sequence"/>
</dbReference>
<evidence type="ECO:0000313" key="9">
    <source>
        <dbReference type="Proteomes" id="UP000837803"/>
    </source>
</evidence>
<evidence type="ECO:0000256" key="3">
    <source>
        <dbReference type="ARBA" id="ARBA00023295"/>
    </source>
</evidence>
<dbReference type="PROSITE" id="PS51257">
    <property type="entry name" value="PROKAR_LIPOPROTEIN"/>
    <property type="match status" value="1"/>
</dbReference>
<proteinExistence type="inferred from homology"/>
<feature type="signal peptide" evidence="5">
    <location>
        <begin position="1"/>
        <end position="20"/>
    </location>
</feature>